<feature type="chain" id="PRO_5038101364" description="Outer membrane protein beta-barrel domain-containing protein" evidence="1">
    <location>
        <begin position="21"/>
        <end position="217"/>
    </location>
</feature>
<comment type="caution">
    <text evidence="2">The sequence shown here is derived from an EMBL/GenBank/DDBJ whole genome shotgun (WGS) entry which is preliminary data.</text>
</comment>
<dbReference type="AlphaFoldDB" id="A0A928UTC8"/>
<dbReference type="RefSeq" id="WP_196934710.1">
    <property type="nucleotide sequence ID" value="NZ_MU158698.1"/>
</dbReference>
<sequence length="217" mass="24025">MKNLLLTLLILVMAAHYAVAQSAYGNRFSGDGSFSNWFIGAGAGPQVFFGDHDKKLDFGKRITAGYEFYVGNWFTPDIGARIGFNGYKINGLTQNGAHSTGEAYDAANELSRQKINYFYAHADVMFNIMNYFYSYDVDRIYSFIPYVGVGLMSAVQEPTSNKISFNLGFFNSFKLTRKLDFTIDIRGNIVGDGFDGELGGRKSEGLLVTAAGLKYAF</sequence>
<name>A0A928UTC8_9SPHI</name>
<evidence type="ECO:0008006" key="4">
    <source>
        <dbReference type="Google" id="ProtNLM"/>
    </source>
</evidence>
<reference evidence="2" key="1">
    <citation type="submission" date="2018-02" db="EMBL/GenBank/DDBJ databases">
        <authorList>
            <person name="Vasarhelyi B.M."/>
            <person name="Deshmukh S."/>
            <person name="Balint B."/>
            <person name="Kukolya J."/>
        </authorList>
    </citation>
    <scope>NUCLEOTIDE SEQUENCE</scope>
    <source>
        <strain evidence="2">KB22</strain>
    </source>
</reference>
<dbReference type="Proteomes" id="UP000616201">
    <property type="component" value="Unassembled WGS sequence"/>
</dbReference>
<feature type="signal peptide" evidence="1">
    <location>
        <begin position="1"/>
        <end position="20"/>
    </location>
</feature>
<protein>
    <recommendedName>
        <fullName evidence="4">Outer membrane protein beta-barrel domain-containing protein</fullName>
    </recommendedName>
</protein>
<keyword evidence="1" id="KW-0732">Signal</keyword>
<evidence type="ECO:0000313" key="2">
    <source>
        <dbReference type="EMBL" id="MBE8712372.1"/>
    </source>
</evidence>
<organism evidence="2 3">
    <name type="scientific">Sphingobacterium hungaricum</name>
    <dbReference type="NCBI Taxonomy" id="2082723"/>
    <lineage>
        <taxon>Bacteria</taxon>
        <taxon>Pseudomonadati</taxon>
        <taxon>Bacteroidota</taxon>
        <taxon>Sphingobacteriia</taxon>
        <taxon>Sphingobacteriales</taxon>
        <taxon>Sphingobacteriaceae</taxon>
        <taxon>Sphingobacterium</taxon>
    </lineage>
</organism>
<evidence type="ECO:0000313" key="3">
    <source>
        <dbReference type="Proteomes" id="UP000616201"/>
    </source>
</evidence>
<proteinExistence type="predicted"/>
<gene>
    <name evidence="2" type="ORF">C4F49_01580</name>
</gene>
<evidence type="ECO:0000256" key="1">
    <source>
        <dbReference type="SAM" id="SignalP"/>
    </source>
</evidence>
<keyword evidence="3" id="KW-1185">Reference proteome</keyword>
<dbReference type="EMBL" id="PRDK01000001">
    <property type="protein sequence ID" value="MBE8712372.1"/>
    <property type="molecule type" value="Genomic_DNA"/>
</dbReference>
<accession>A0A928UTC8</accession>